<evidence type="ECO:0000256" key="3">
    <source>
        <dbReference type="SAM" id="SignalP"/>
    </source>
</evidence>
<dbReference type="InterPro" id="IPR041555">
    <property type="entry name" value="MG3"/>
</dbReference>
<dbReference type="Gene3D" id="2.60.40.1930">
    <property type="match status" value="1"/>
</dbReference>
<dbReference type="PANTHER" id="PTHR40094">
    <property type="entry name" value="ALPHA-2-MACROGLOBULIN HOMOLOG"/>
    <property type="match status" value="1"/>
</dbReference>
<keyword evidence="7" id="KW-1185">Reference proteome</keyword>
<feature type="domain" description="Alpha-2-macroglobulin bait region" evidence="4">
    <location>
        <begin position="650"/>
        <end position="789"/>
    </location>
</feature>
<dbReference type="GO" id="GO:0004866">
    <property type="term" value="F:endopeptidase inhibitor activity"/>
    <property type="evidence" value="ECO:0007669"/>
    <property type="project" value="InterPro"/>
</dbReference>
<keyword evidence="3" id="KW-0732">Signal</keyword>
<dbReference type="CDD" id="cd02891">
    <property type="entry name" value="A2M_like"/>
    <property type="match status" value="1"/>
</dbReference>
<dbReference type="InterPro" id="IPR041246">
    <property type="entry name" value="Bact_MG10"/>
</dbReference>
<comment type="similarity">
    <text evidence="1">Belongs to the protease inhibitor I39 (alpha-2-macroglobulin) family. Bacterial alpha-2-macroglobulin subfamily.</text>
</comment>
<dbReference type="InterPro" id="IPR001599">
    <property type="entry name" value="Macroglobln_a2"/>
</dbReference>
<accession>A0A4Q1SBY7</accession>
<dbReference type="InterPro" id="IPR011625">
    <property type="entry name" value="A2M_N_BRD"/>
</dbReference>
<organism evidence="6 7">
    <name type="scientific">Silvibacterium dinghuense</name>
    <dbReference type="NCBI Taxonomy" id="1560006"/>
    <lineage>
        <taxon>Bacteria</taxon>
        <taxon>Pseudomonadati</taxon>
        <taxon>Acidobacteriota</taxon>
        <taxon>Terriglobia</taxon>
        <taxon>Terriglobales</taxon>
        <taxon>Acidobacteriaceae</taxon>
        <taxon>Silvibacterium</taxon>
    </lineage>
</organism>
<evidence type="ECO:0000313" key="7">
    <source>
        <dbReference type="Proteomes" id="UP000290253"/>
    </source>
</evidence>
<dbReference type="Pfam" id="PF01835">
    <property type="entry name" value="MG2"/>
    <property type="match status" value="1"/>
</dbReference>
<sequence length="1561" mass="171621">MRWRALLLLAFLTFAASWCHAQDDAVSFNLSTSKTFAEGEKPTIHLYTHNVDALEFRVYRVHDPAKFVENLRELHSFGPEGSLLGPEQVDEKTWLERFHDWKSDLWSRVRAFFRHQFSHDARRQLRRQQTKLSRKSRIVSEAEFAQIPVLNSSQLVARWREQVPSTYISDTNELPVPKLDAGLYLLEATDGRYKAYTLLMVTNMALITRTGSTEITAYVVDRATGVPIAGAKVDAGYGPKRFASAITDANGVADLPVQGKKGVDDELWVISAKDREVAVSTPGGWMLSDGTSHNMVGYAFTERPVYRPTHTVHWKAILREKSGNSLAMPSEAKVHVSILDGADQTVFEKDMPVTNGNISGDYDLPKDASLGYYTLRVGSGDDAFATASFHVEEYRKPEYRVQVTAQQKRVLEGTTVPVTIDARYFFGEPVAGGKVKYRIYHERHDWWGEPEDDDSPADTDSSDDSDDNGDEEAEKTGVLDANGLLTVQVPTQVEDKNHSDLDYTVEAGVTDAANREITGRGRFLATYSTFRVKVEPVSYAVRPNDMAKVRVTAVDYDDKPVSTHVHLQLRFRRWEDGHTSTVDGASSDVTTDASGHAMGEIAVGAPQSSAGEVVATASSVQSGTPDPVDTSFLYILGAGEQSWDSSDDTAQIITDKKSYAPGDIAHISIVSEVEGFHALVITEGASLLKRDVLHTDGRTVSFDLPITADAQPNITISTLFLKNNTLYQATKRIQVPPAQQKLQVEVTPTKEIFQPQQSATYDVSTMDSTGKPVSADVSFGVVDEAIYSLYPDTSGDMIKSLYPQRYSSAEVETSLDYYFSGEAGEKSPLLAERNRRYHPQLAQVKPGNEAAPKVRKAFPDTAYWSPDVHTDSSGHARVTLTFPDALTTWRTTVHAITNDSKAGSASSKVLVRKDVLVRMGTPRFMLKGDEITLPVIVHNYLDTAKMAKVSLHVSGLDVVHAPDASVSVPSKGEATVMWRLRASQVGTATLVGAAITDVESDALEISFPVEPAGVAKTIAASGVIAQSSSQANATVHFPAGTDVDAHSLHIEISPSIAGSLFTALDYLTSYPYGCTEQTMSSFLPNVIVSETLRKLKPGTPIDEADLRAKMVAGLDRLQDYQHDDGGWGWWKEDDSRVYMTAYVVGGLGQGEQFVPFTPQQKQMLENGMNYLRDALKQHPRMRPELRAAVVYALANAGEKNLKDALNAQWERRKDLQPEALAMTGLAMLQVNDTRAGDVADVLRSKAVRKGDLVSWAGSYVPLLDAEYENDAEATAYAVRLLARINPNDALLPAAAQWLMLERNNGGWWDSTEQTAMVLFGLIDYLAASHELDANFTVDVLVNGKSVGQHAFTMDDALHGASLKLDVGGAQLVPDGNNIQIVRNSGSGRVYWSVRGRYFSTEKKDYQAGMLSLNLTRDYYKLQPTQKDGKVMYSLIPLAGDAQVGDVLAVHEAINGSPMRYLLLEDPIPAGAEFITNEGSYPVESRPGGWYDWFTRREFHDDHAAFFASDFDGRQEIFYLIRIVNPGSFNISPSHVEPMYQTGVQASSDARHLNVPAPGGAQ</sequence>
<feature type="signal peptide" evidence="3">
    <location>
        <begin position="1"/>
        <end position="21"/>
    </location>
</feature>
<feature type="region of interest" description="Disordered" evidence="2">
    <location>
        <begin position="446"/>
        <end position="483"/>
    </location>
</feature>
<dbReference type="Pfam" id="PF17791">
    <property type="entry name" value="MG3"/>
    <property type="match status" value="1"/>
</dbReference>
<gene>
    <name evidence="6" type="ORF">ESZ00_15890</name>
</gene>
<evidence type="ECO:0000259" key="4">
    <source>
        <dbReference type="SMART" id="SM01359"/>
    </source>
</evidence>
<dbReference type="InterPro" id="IPR013783">
    <property type="entry name" value="Ig-like_fold"/>
</dbReference>
<dbReference type="InterPro" id="IPR002890">
    <property type="entry name" value="MG2"/>
</dbReference>
<dbReference type="RefSeq" id="WP_129209282.1">
    <property type="nucleotide sequence ID" value="NZ_BMGU01000005.1"/>
</dbReference>
<feature type="domain" description="Alpha-2-macroglobulin" evidence="5">
    <location>
        <begin position="861"/>
        <end position="951"/>
    </location>
</feature>
<dbReference type="SUPFAM" id="SSF48239">
    <property type="entry name" value="Terpenoid cyclases/Protein prenyltransferases"/>
    <property type="match status" value="1"/>
</dbReference>
<name>A0A4Q1SBY7_9BACT</name>
<evidence type="ECO:0008006" key="8">
    <source>
        <dbReference type="Google" id="ProtNLM"/>
    </source>
</evidence>
<evidence type="ECO:0000256" key="2">
    <source>
        <dbReference type="SAM" id="MobiDB-lite"/>
    </source>
</evidence>
<dbReference type="InterPro" id="IPR051802">
    <property type="entry name" value="YfhM-like"/>
</dbReference>
<dbReference type="Pfam" id="PF07678">
    <property type="entry name" value="TED_complement"/>
    <property type="match status" value="1"/>
</dbReference>
<dbReference type="Pfam" id="PF07703">
    <property type="entry name" value="A2M_BRD"/>
    <property type="match status" value="1"/>
</dbReference>
<dbReference type="PANTHER" id="PTHR40094:SF1">
    <property type="entry name" value="UBIQUITIN DOMAIN-CONTAINING PROTEIN"/>
    <property type="match status" value="1"/>
</dbReference>
<evidence type="ECO:0000256" key="1">
    <source>
        <dbReference type="ARBA" id="ARBA00010556"/>
    </source>
</evidence>
<dbReference type="InterPro" id="IPR008930">
    <property type="entry name" value="Terpenoid_cyclase/PrenylTrfase"/>
</dbReference>
<protein>
    <recommendedName>
        <fullName evidence="8">Alpha-2-macroglobulin</fullName>
    </recommendedName>
</protein>
<dbReference type="SMART" id="SM01359">
    <property type="entry name" value="A2M_N_2"/>
    <property type="match status" value="1"/>
</dbReference>
<dbReference type="Gene3D" id="1.50.10.20">
    <property type="match status" value="1"/>
</dbReference>
<dbReference type="InterPro" id="IPR047565">
    <property type="entry name" value="Alpha-macroglob_thiol-ester_cl"/>
</dbReference>
<dbReference type="GO" id="GO:0005615">
    <property type="term" value="C:extracellular space"/>
    <property type="evidence" value="ECO:0007669"/>
    <property type="project" value="InterPro"/>
</dbReference>
<reference evidence="6 7" key="1">
    <citation type="journal article" date="2016" name="Int. J. Syst. Evol. Microbiol.">
        <title>Acidipila dinghuensis sp. nov., an acidobacterium isolated from forest soil.</title>
        <authorList>
            <person name="Jiang Y.W."/>
            <person name="Wang J."/>
            <person name="Chen M.H."/>
            <person name="Lv Y.Y."/>
            <person name="Qiu L.H."/>
        </authorList>
    </citation>
    <scope>NUCLEOTIDE SEQUENCE [LARGE SCALE GENOMIC DNA]</scope>
    <source>
        <strain evidence="6 7">DHOF10</strain>
    </source>
</reference>
<dbReference type="Gene3D" id="2.20.130.20">
    <property type="match status" value="1"/>
</dbReference>
<proteinExistence type="inferred from homology"/>
<dbReference type="EMBL" id="SDMK01000003">
    <property type="protein sequence ID" value="RXS94545.1"/>
    <property type="molecule type" value="Genomic_DNA"/>
</dbReference>
<dbReference type="Pfam" id="PF17973">
    <property type="entry name" value="bMG10"/>
    <property type="match status" value="1"/>
</dbReference>
<feature type="compositionally biased region" description="Acidic residues" evidence="2">
    <location>
        <begin position="448"/>
        <end position="473"/>
    </location>
</feature>
<dbReference type="SMART" id="SM01360">
    <property type="entry name" value="A2M"/>
    <property type="match status" value="1"/>
</dbReference>
<comment type="caution">
    <text evidence="6">The sequence shown here is derived from an EMBL/GenBank/DDBJ whole genome shotgun (WGS) entry which is preliminary data.</text>
</comment>
<dbReference type="InterPro" id="IPR011626">
    <property type="entry name" value="Alpha-macroglobulin_TED"/>
</dbReference>
<dbReference type="Pfam" id="PF00207">
    <property type="entry name" value="A2M"/>
    <property type="match status" value="1"/>
</dbReference>
<dbReference type="Gene3D" id="2.60.40.10">
    <property type="entry name" value="Immunoglobulins"/>
    <property type="match status" value="1"/>
</dbReference>
<feature type="chain" id="PRO_5020757436" description="Alpha-2-macroglobulin" evidence="3">
    <location>
        <begin position="22"/>
        <end position="1561"/>
    </location>
</feature>
<evidence type="ECO:0000259" key="5">
    <source>
        <dbReference type="SMART" id="SM01360"/>
    </source>
</evidence>
<evidence type="ECO:0000313" key="6">
    <source>
        <dbReference type="EMBL" id="RXS94545.1"/>
    </source>
</evidence>
<dbReference type="Proteomes" id="UP000290253">
    <property type="component" value="Unassembled WGS sequence"/>
</dbReference>
<dbReference type="OrthoDB" id="9767116at2"/>
<dbReference type="SMART" id="SM01419">
    <property type="entry name" value="Thiol-ester_cl"/>
    <property type="match status" value="1"/>
</dbReference>